<dbReference type="Proteomes" id="UP000265515">
    <property type="component" value="Unassembled WGS sequence"/>
</dbReference>
<dbReference type="Gramene" id="GBG75175">
    <property type="protein sequence ID" value="GBG75175"/>
    <property type="gene ID" value="CBR_g19688"/>
</dbReference>
<accession>A0A388KYP9</accession>
<proteinExistence type="predicted"/>
<dbReference type="EMBL" id="BFEA01000219">
    <property type="protein sequence ID" value="GBG75175.1"/>
    <property type="molecule type" value="Genomic_DNA"/>
</dbReference>
<organism evidence="2 3">
    <name type="scientific">Chara braunii</name>
    <name type="common">Braun's stonewort</name>
    <dbReference type="NCBI Taxonomy" id="69332"/>
    <lineage>
        <taxon>Eukaryota</taxon>
        <taxon>Viridiplantae</taxon>
        <taxon>Streptophyta</taxon>
        <taxon>Charophyceae</taxon>
        <taxon>Charales</taxon>
        <taxon>Characeae</taxon>
        <taxon>Chara</taxon>
    </lineage>
</organism>
<name>A0A388KYP9_CHABU</name>
<gene>
    <name evidence="2" type="ORF">CBR_g19688</name>
</gene>
<dbReference type="PANTHER" id="PTHR33492:SF11">
    <property type="entry name" value="OS04G0670900 PROTEIN"/>
    <property type="match status" value="1"/>
</dbReference>
<evidence type="ECO:0000313" key="2">
    <source>
        <dbReference type="EMBL" id="GBG75175.1"/>
    </source>
</evidence>
<reference evidence="2 3" key="1">
    <citation type="journal article" date="2018" name="Cell">
        <title>The Chara Genome: Secondary Complexity and Implications for Plant Terrestrialization.</title>
        <authorList>
            <person name="Nishiyama T."/>
            <person name="Sakayama H."/>
            <person name="Vries J.D."/>
            <person name="Buschmann H."/>
            <person name="Saint-Marcoux D."/>
            <person name="Ullrich K.K."/>
            <person name="Haas F.B."/>
            <person name="Vanderstraeten L."/>
            <person name="Becker D."/>
            <person name="Lang D."/>
            <person name="Vosolsobe S."/>
            <person name="Rombauts S."/>
            <person name="Wilhelmsson P.K.I."/>
            <person name="Janitza P."/>
            <person name="Kern R."/>
            <person name="Heyl A."/>
            <person name="Rumpler F."/>
            <person name="Villalobos L.I.A.C."/>
            <person name="Clay J.M."/>
            <person name="Skokan R."/>
            <person name="Toyoda A."/>
            <person name="Suzuki Y."/>
            <person name="Kagoshima H."/>
            <person name="Schijlen E."/>
            <person name="Tajeshwar N."/>
            <person name="Catarino B."/>
            <person name="Hetherington A.J."/>
            <person name="Saltykova A."/>
            <person name="Bonnot C."/>
            <person name="Breuninger H."/>
            <person name="Symeonidi A."/>
            <person name="Radhakrishnan G.V."/>
            <person name="Van Nieuwerburgh F."/>
            <person name="Deforce D."/>
            <person name="Chang C."/>
            <person name="Karol K.G."/>
            <person name="Hedrich R."/>
            <person name="Ulvskov P."/>
            <person name="Glockner G."/>
            <person name="Delwiche C.F."/>
            <person name="Petrasek J."/>
            <person name="Van de Peer Y."/>
            <person name="Friml J."/>
            <person name="Beilby M."/>
            <person name="Dolan L."/>
            <person name="Kohara Y."/>
            <person name="Sugano S."/>
            <person name="Fujiyama A."/>
            <person name="Delaux P.-M."/>
            <person name="Quint M."/>
            <person name="TheiBen G."/>
            <person name="Hagemann M."/>
            <person name="Harholt J."/>
            <person name="Dunand C."/>
            <person name="Zachgo S."/>
            <person name="Langdale J."/>
            <person name="Maumus F."/>
            <person name="Straeten D.V.D."/>
            <person name="Gould S.B."/>
            <person name="Rensing S.A."/>
        </authorList>
    </citation>
    <scope>NUCLEOTIDE SEQUENCE [LARGE SCALE GENOMIC DNA]</scope>
    <source>
        <strain evidence="2 3">S276</strain>
    </source>
</reference>
<feature type="compositionally biased region" description="Basic and acidic residues" evidence="1">
    <location>
        <begin position="111"/>
        <end position="122"/>
    </location>
</feature>
<protein>
    <submittedName>
        <fullName evidence="2">Uncharacterized protein</fullName>
    </submittedName>
</protein>
<sequence>MVEQGFPKRDMMEDCEAKFYALLDKAKTIRDYSGKSGKSSYWDMSRSDKRENDLPLTYEKHMFEALQWHLGKADDSCEDMMHNVNLQRAQMSTVTNDEDTGGSSENGGSQRKVDSDSGEGAKSRRTGGGSGHSRRSAPESSVDASRGGSFADIAHALVNANDRHADKFAGSFAHTMDGMNKTMADGNNTLLQCFAMLSGAMDSLKGARTRGGKMSSSPMRGIVNLKVVDMVGDFALTHRRLIKQAHELARKREMLFTRVSSMVEELQCLQGEVGKANMKEGQAILRAEAAERVVASLREEVALSARIPL</sequence>
<evidence type="ECO:0000313" key="3">
    <source>
        <dbReference type="Proteomes" id="UP000265515"/>
    </source>
</evidence>
<dbReference type="AlphaFoldDB" id="A0A388KYP9"/>
<feature type="region of interest" description="Disordered" evidence="1">
    <location>
        <begin position="93"/>
        <end position="146"/>
    </location>
</feature>
<feature type="compositionally biased region" description="Polar residues" evidence="1">
    <location>
        <begin position="93"/>
        <end position="109"/>
    </location>
</feature>
<keyword evidence="3" id="KW-1185">Reference proteome</keyword>
<dbReference type="PANTHER" id="PTHR33492">
    <property type="entry name" value="OSJNBA0043A12.37 PROTEIN-RELATED"/>
    <property type="match status" value="1"/>
</dbReference>
<comment type="caution">
    <text evidence="2">The sequence shown here is derived from an EMBL/GenBank/DDBJ whole genome shotgun (WGS) entry which is preliminary data.</text>
</comment>
<evidence type="ECO:0000256" key="1">
    <source>
        <dbReference type="SAM" id="MobiDB-lite"/>
    </source>
</evidence>